<dbReference type="GO" id="GO:0046872">
    <property type="term" value="F:metal ion binding"/>
    <property type="evidence" value="ECO:0007669"/>
    <property type="project" value="UniProtKB-KW"/>
</dbReference>
<dbReference type="GO" id="GO:0009055">
    <property type="term" value="F:electron transfer activity"/>
    <property type="evidence" value="ECO:0007669"/>
    <property type="project" value="InterPro"/>
</dbReference>
<keyword evidence="1" id="KW-0479">Metal-binding</keyword>
<dbReference type="Gene3D" id="3.40.30.10">
    <property type="entry name" value="Glutaredoxin"/>
    <property type="match status" value="1"/>
</dbReference>
<evidence type="ECO:0000256" key="3">
    <source>
        <dbReference type="ARBA" id="ARBA00023157"/>
    </source>
</evidence>
<dbReference type="EMBL" id="UINC01003025">
    <property type="protein sequence ID" value="SVA02642.1"/>
    <property type="molecule type" value="Genomic_DNA"/>
</dbReference>
<evidence type="ECO:0000256" key="2">
    <source>
        <dbReference type="ARBA" id="ARBA00023004"/>
    </source>
</evidence>
<evidence type="ECO:0000259" key="4">
    <source>
        <dbReference type="PROSITE" id="PS51007"/>
    </source>
</evidence>
<feature type="domain" description="Cytochrome c" evidence="4">
    <location>
        <begin position="149"/>
        <end position="232"/>
    </location>
</feature>
<name>A0A381SEY1_9ZZZZ</name>
<dbReference type="GO" id="GO:0020037">
    <property type="term" value="F:heme binding"/>
    <property type="evidence" value="ECO:0007669"/>
    <property type="project" value="InterPro"/>
</dbReference>
<feature type="non-terminal residue" evidence="5">
    <location>
        <position position="1"/>
    </location>
</feature>
<organism evidence="5">
    <name type="scientific">marine metagenome</name>
    <dbReference type="NCBI Taxonomy" id="408172"/>
    <lineage>
        <taxon>unclassified sequences</taxon>
        <taxon>metagenomes</taxon>
        <taxon>ecological metagenomes</taxon>
    </lineage>
</organism>
<gene>
    <name evidence="5" type="ORF">METZ01_LOCUS55496</name>
</gene>
<keyword evidence="3" id="KW-1015">Disulfide bond</keyword>
<dbReference type="AlphaFoldDB" id="A0A381SEY1"/>
<proteinExistence type="predicted"/>
<dbReference type="SUPFAM" id="SSF49742">
    <property type="entry name" value="PHM/PNGase F"/>
    <property type="match status" value="2"/>
</dbReference>
<protein>
    <recommendedName>
        <fullName evidence="4">Cytochrome c domain-containing protein</fullName>
    </recommendedName>
</protein>
<evidence type="ECO:0000256" key="1">
    <source>
        <dbReference type="ARBA" id="ARBA00022723"/>
    </source>
</evidence>
<evidence type="ECO:0000313" key="5">
    <source>
        <dbReference type="EMBL" id="SVA02642.1"/>
    </source>
</evidence>
<dbReference type="InterPro" id="IPR009056">
    <property type="entry name" value="Cyt_c-like_dom"/>
</dbReference>
<dbReference type="InterPro" id="IPR014784">
    <property type="entry name" value="Cu2_ascorb_mOase-like_C"/>
</dbReference>
<sequence>NINKLPKYRLLRTTWERQGITLLAIDSAAEDDLDDVRRMDELYNFEFPILLDDSQLIAESLGLSKAGQVVVLEPNRHQVLYRGGLDIDPLRAQPQLGIEGRPGSSVLADTLSKIVAGDLDSFDEVVTTAAIGCDLAFPARDFHSKKAPDYATDVAPILQARCTNCHTKGGVAPFAMDSYMMVLGWSSMMKEVILTKRMPPAQVDPSINHFTNAGYIKSDEQQTLIHWINAGAPRGESKTDPLTLMESSDSDWRLGEPDYIVEVPAFAVPATGVLDYENVTINLPFQKDLWVKSVQHLPGDRRALHHLLSFIVPADYDQEIIEGKNDSYREFLEGYAPGKDTVATYPENAGVLVPKGSAVQMSLHYTTFGKETLDRTLLGLYFAEEEPEFHYSTYSLSHGGRNLVIPPRVSEHRMSASHVFDEEIMLHGLRPHMHYRGKSMRFSVIYPDGTRDDIINVPDYNFAWQPSYRLSQPMLLPEGSRVVIEGAFDNSQYNLGNPDPDATVRGGAQSWDEMFIGYFSYHKTRKRVEP</sequence>
<keyword evidence="2" id="KW-0408">Iron</keyword>
<accession>A0A381SEY1</accession>
<dbReference type="GO" id="GO:0016715">
    <property type="term" value="F:oxidoreductase activity, acting on paired donors, with incorporation or reduction of molecular oxygen, reduced ascorbate as one donor, and incorporation of one atom of oxygen"/>
    <property type="evidence" value="ECO:0007669"/>
    <property type="project" value="InterPro"/>
</dbReference>
<reference evidence="5" key="1">
    <citation type="submission" date="2018-05" db="EMBL/GenBank/DDBJ databases">
        <authorList>
            <person name="Lanie J.A."/>
            <person name="Ng W.-L."/>
            <person name="Kazmierczak K.M."/>
            <person name="Andrzejewski T.M."/>
            <person name="Davidsen T.M."/>
            <person name="Wayne K.J."/>
            <person name="Tettelin H."/>
            <person name="Glass J.I."/>
            <person name="Rusch D."/>
            <person name="Podicherti R."/>
            <person name="Tsui H.-C.T."/>
            <person name="Winkler M.E."/>
        </authorList>
    </citation>
    <scope>NUCLEOTIDE SEQUENCE</scope>
</reference>
<dbReference type="PROSITE" id="PS51007">
    <property type="entry name" value="CYTC"/>
    <property type="match status" value="1"/>
</dbReference>
<dbReference type="Gene3D" id="2.60.120.230">
    <property type="match status" value="1"/>
</dbReference>
<dbReference type="InterPro" id="IPR008977">
    <property type="entry name" value="PHM/PNGase_F_dom_sf"/>
</dbReference>